<evidence type="ECO:0000256" key="13">
    <source>
        <dbReference type="ARBA" id="ARBA00023128"/>
    </source>
</evidence>
<dbReference type="EMBL" id="MW619638">
    <property type="protein sequence ID" value="UPL65204.1"/>
    <property type="molecule type" value="Genomic_DNA"/>
</dbReference>
<evidence type="ECO:0000256" key="4">
    <source>
        <dbReference type="ARBA" id="ARBA00016612"/>
    </source>
</evidence>
<evidence type="ECO:0000256" key="1">
    <source>
        <dbReference type="ARBA" id="ARBA00004225"/>
    </source>
</evidence>
<dbReference type="PANTHER" id="PTHR11434:SF0">
    <property type="entry name" value="NADH-UBIQUINONE OXIDOREDUCTASE CHAIN 4L"/>
    <property type="match status" value="1"/>
</dbReference>
<comment type="subcellular location">
    <subcellularLocation>
        <location evidence="16">Mitochondrion inner membrane</location>
        <topology evidence="16">Multi-pass membrane protein</topology>
    </subcellularLocation>
    <subcellularLocation>
        <location evidence="1">Mitochondrion membrane</location>
        <topology evidence="1">Multi-pass membrane protein</topology>
    </subcellularLocation>
</comment>
<evidence type="ECO:0000256" key="7">
    <source>
        <dbReference type="ARBA" id="ARBA00022692"/>
    </source>
</evidence>
<dbReference type="Pfam" id="PF00420">
    <property type="entry name" value="Oxidored_q2"/>
    <property type="match status" value="1"/>
</dbReference>
<keyword evidence="10 16" id="KW-1133">Transmembrane helix</keyword>
<evidence type="ECO:0000256" key="15">
    <source>
        <dbReference type="ARBA" id="ARBA00049551"/>
    </source>
</evidence>
<keyword evidence="8 16" id="KW-1278">Translocase</keyword>
<evidence type="ECO:0000256" key="12">
    <source>
        <dbReference type="ARBA" id="ARBA00023075"/>
    </source>
</evidence>
<keyword evidence="14 16" id="KW-0472">Membrane</keyword>
<protein>
    <recommendedName>
        <fullName evidence="4 16">NADH-ubiquinone oxidoreductase chain 4L</fullName>
        <ecNumber evidence="3 16">7.1.1.2</ecNumber>
    </recommendedName>
</protein>
<evidence type="ECO:0000256" key="2">
    <source>
        <dbReference type="ARBA" id="ARBA00010519"/>
    </source>
</evidence>
<evidence type="ECO:0000256" key="5">
    <source>
        <dbReference type="ARBA" id="ARBA00022448"/>
    </source>
</evidence>
<accession>A0A8T9ZVZ8</accession>
<dbReference type="EC" id="7.1.1.2" evidence="3 16"/>
<evidence type="ECO:0000313" key="17">
    <source>
        <dbReference type="EMBL" id="UPL65204.1"/>
    </source>
</evidence>
<dbReference type="GO" id="GO:0008137">
    <property type="term" value="F:NADH dehydrogenase (ubiquinone) activity"/>
    <property type="evidence" value="ECO:0007669"/>
    <property type="project" value="UniProtKB-EC"/>
</dbReference>
<dbReference type="InterPro" id="IPR039428">
    <property type="entry name" value="NUOK/Mnh_C1-like"/>
</dbReference>
<evidence type="ECO:0000256" key="6">
    <source>
        <dbReference type="ARBA" id="ARBA00022660"/>
    </source>
</evidence>
<dbReference type="GO" id="GO:0016651">
    <property type="term" value="F:oxidoreductase activity, acting on NAD(P)H"/>
    <property type="evidence" value="ECO:0007669"/>
    <property type="project" value="InterPro"/>
</dbReference>
<evidence type="ECO:0000256" key="16">
    <source>
        <dbReference type="RuleBase" id="RU004419"/>
    </source>
</evidence>
<evidence type="ECO:0000256" key="11">
    <source>
        <dbReference type="ARBA" id="ARBA00023027"/>
    </source>
</evidence>
<dbReference type="GO" id="GO:0042773">
    <property type="term" value="P:ATP synthesis coupled electron transport"/>
    <property type="evidence" value="ECO:0007669"/>
    <property type="project" value="UniProtKB-UniRule"/>
</dbReference>
<feature type="transmembrane region" description="Helical" evidence="16">
    <location>
        <begin position="6"/>
        <end position="22"/>
    </location>
</feature>
<organism evidence="17">
    <name type="scientific">Valleriola javanica</name>
    <dbReference type="NCBI Taxonomy" id="236433"/>
    <lineage>
        <taxon>Eukaryota</taxon>
        <taxon>Metazoa</taxon>
        <taxon>Ecdysozoa</taxon>
        <taxon>Arthropoda</taxon>
        <taxon>Hexapoda</taxon>
        <taxon>Insecta</taxon>
        <taxon>Pterygota</taxon>
        <taxon>Neoptera</taxon>
        <taxon>Paraneoptera</taxon>
        <taxon>Hemiptera</taxon>
        <taxon>Heteroptera</taxon>
        <taxon>Panheteroptera</taxon>
        <taxon>Leptopodomorpha</taxon>
        <taxon>Leptopodidae</taxon>
        <taxon>Valleriola</taxon>
    </lineage>
</organism>
<keyword evidence="9 16" id="KW-0249">Electron transport</keyword>
<feature type="transmembrane region" description="Helical" evidence="16">
    <location>
        <begin position="29"/>
        <end position="51"/>
    </location>
</feature>
<keyword evidence="5 16" id="KW-0813">Transport</keyword>
<keyword evidence="16" id="KW-0999">Mitochondrion inner membrane</keyword>
<dbReference type="PANTHER" id="PTHR11434">
    <property type="entry name" value="NADH-UBIQUINONE OXIDOREDUCTASE SUBUNIT ND4L"/>
    <property type="match status" value="1"/>
</dbReference>
<dbReference type="Gene3D" id="1.10.287.3510">
    <property type="match status" value="1"/>
</dbReference>
<evidence type="ECO:0000256" key="14">
    <source>
        <dbReference type="ARBA" id="ARBA00023136"/>
    </source>
</evidence>
<feature type="transmembrane region" description="Helical" evidence="16">
    <location>
        <begin position="57"/>
        <end position="80"/>
    </location>
</feature>
<dbReference type="InterPro" id="IPR001133">
    <property type="entry name" value="NADH_UbQ_OxRdtase_chain4L/K"/>
</dbReference>
<comment type="catalytic activity">
    <reaction evidence="15 16">
        <text>a ubiquinone + NADH + 5 H(+)(in) = a ubiquinol + NAD(+) + 4 H(+)(out)</text>
        <dbReference type="Rhea" id="RHEA:29091"/>
        <dbReference type="Rhea" id="RHEA-COMP:9565"/>
        <dbReference type="Rhea" id="RHEA-COMP:9566"/>
        <dbReference type="ChEBI" id="CHEBI:15378"/>
        <dbReference type="ChEBI" id="CHEBI:16389"/>
        <dbReference type="ChEBI" id="CHEBI:17976"/>
        <dbReference type="ChEBI" id="CHEBI:57540"/>
        <dbReference type="ChEBI" id="CHEBI:57945"/>
        <dbReference type="EC" id="7.1.1.2"/>
    </reaction>
</comment>
<evidence type="ECO:0000256" key="9">
    <source>
        <dbReference type="ARBA" id="ARBA00022982"/>
    </source>
</evidence>
<comment type="similarity">
    <text evidence="2 16">Belongs to the complex I subunit 4L family.</text>
</comment>
<evidence type="ECO:0000256" key="3">
    <source>
        <dbReference type="ARBA" id="ARBA00012944"/>
    </source>
</evidence>
<proteinExistence type="inferred from homology"/>
<keyword evidence="11 16" id="KW-0520">NAD</keyword>
<keyword evidence="12 16" id="KW-0830">Ubiquinone</keyword>
<name>A0A8T9ZVZ8_9HEMI</name>
<geneLocation type="mitochondrion" evidence="17"/>
<sequence length="96" mass="11042">MFLDFYVIFYMFACGLLVFVSMRKHLLLTLLSIEFLVLVLFFSIFIFLFSLGHGYCFLLVFLSFSVCEGVLGLSILVSMIRCHGNDNVMSLSSLMW</sequence>
<dbReference type="GO" id="GO:0005743">
    <property type="term" value="C:mitochondrial inner membrane"/>
    <property type="evidence" value="ECO:0007669"/>
    <property type="project" value="UniProtKB-SubCell"/>
</dbReference>
<reference evidence="17" key="1">
    <citation type="journal article" date="2022" name="Cladistics">
        <title>Diversification of the phytophagous lineages of true bugs (Insecta: Hemiptera: Heteroptera) shortly after that of the flowering plants.</title>
        <authorList>
            <person name="Ye F."/>
            <person name="Kment P."/>
            <person name="Redei D."/>
            <person name="Luo J.Y."/>
            <person name="Wang Y.H."/>
            <person name="Kuechler S.M."/>
            <person name="Zhang W.W."/>
            <person name="Chen P.P."/>
            <person name="Wu H.Y."/>
            <person name="Wu Y.Z."/>
            <person name="Sun X.Y."/>
            <person name="Ding L."/>
            <person name="Wang Y.R."/>
            <person name="Xie Q."/>
        </authorList>
    </citation>
    <scope>NUCLEOTIDE SEQUENCE</scope>
</reference>
<keyword evidence="13 16" id="KW-0496">Mitochondrion</keyword>
<dbReference type="GO" id="GO:0030964">
    <property type="term" value="C:NADH dehydrogenase complex"/>
    <property type="evidence" value="ECO:0007669"/>
    <property type="project" value="TreeGrafter"/>
</dbReference>
<evidence type="ECO:0000256" key="10">
    <source>
        <dbReference type="ARBA" id="ARBA00022989"/>
    </source>
</evidence>
<keyword evidence="6 16" id="KW-0679">Respiratory chain</keyword>
<evidence type="ECO:0000256" key="8">
    <source>
        <dbReference type="ARBA" id="ARBA00022967"/>
    </source>
</evidence>
<dbReference type="AlphaFoldDB" id="A0A8T9ZVZ8"/>
<keyword evidence="7 16" id="KW-0812">Transmembrane</keyword>
<comment type="function">
    <text evidence="16">Core subunit of the mitochondrial membrane respiratory chain NADH dehydrogenase (Complex I) which catalyzes electron transfer from NADH through the respiratory chain, using ubiquinone as an electron acceptor.</text>
</comment>